<dbReference type="EMBL" id="VCHE01000414">
    <property type="protein sequence ID" value="KAB2568524.1"/>
    <property type="molecule type" value="Genomic_DNA"/>
</dbReference>
<evidence type="ECO:0000256" key="1">
    <source>
        <dbReference type="SAM" id="MobiDB-lite"/>
    </source>
</evidence>
<comment type="caution">
    <text evidence="2">The sequence shown here is derived from an EMBL/GenBank/DDBJ whole genome shotgun (WGS) entry which is preliminary data.</text>
</comment>
<feature type="region of interest" description="Disordered" evidence="1">
    <location>
        <begin position="199"/>
        <end position="219"/>
    </location>
</feature>
<dbReference type="OrthoDB" id="5381672at2759"/>
<dbReference type="Proteomes" id="UP000325902">
    <property type="component" value="Unassembled WGS sequence"/>
</dbReference>
<dbReference type="AlphaFoldDB" id="A0A5N5CSX4"/>
<reference evidence="2 3" key="1">
    <citation type="journal article" date="2019" name="Sci. Rep.">
        <title>A multi-omics analysis of the grapevine pathogen Lasiodiplodia theobromae reveals that temperature affects the expression of virulence- and pathogenicity-related genes.</title>
        <authorList>
            <person name="Felix C."/>
            <person name="Meneses R."/>
            <person name="Goncalves M.F.M."/>
            <person name="Tilleman L."/>
            <person name="Duarte A.S."/>
            <person name="Jorrin-Novo J.V."/>
            <person name="Van de Peer Y."/>
            <person name="Deforce D."/>
            <person name="Van Nieuwerburgh F."/>
            <person name="Esteves A.C."/>
            <person name="Alves A."/>
        </authorList>
    </citation>
    <scope>NUCLEOTIDE SEQUENCE [LARGE SCALE GENOMIC DNA]</scope>
    <source>
        <strain evidence="2 3">LA-SOL3</strain>
    </source>
</reference>
<evidence type="ECO:0000313" key="2">
    <source>
        <dbReference type="EMBL" id="KAB2568524.1"/>
    </source>
</evidence>
<evidence type="ECO:0000313" key="3">
    <source>
        <dbReference type="Proteomes" id="UP000325902"/>
    </source>
</evidence>
<feature type="compositionally biased region" description="Acidic residues" evidence="1">
    <location>
        <begin position="204"/>
        <end position="213"/>
    </location>
</feature>
<accession>A0A5N5CSX4</accession>
<gene>
    <name evidence="2" type="ORF">DBV05_g9221</name>
</gene>
<sequence>METGSPQKCNPRLWWNGTADDHANWQEKCTGNSGFISWFEDRNDEPDQEHFWDPSQVFMAEIPFGYNTGFKRAYIPRFNTSIDYDNITMSDTAPDGCFTDEDDSNFIKFGYDYVDEEDSDLDWHIRTCMSSSALKTPIMNGTRDRQDFEEVFYLNISTGITWLEYHASNIFRVRARTTIGYFELPNNYNNGTHGPLLDKFPSIPDDDDDDDDSTIGVSY</sequence>
<name>A0A5N5CSX4_9PEZI</name>
<organism evidence="2 3">
    <name type="scientific">Lasiodiplodia theobromae</name>
    <dbReference type="NCBI Taxonomy" id="45133"/>
    <lineage>
        <taxon>Eukaryota</taxon>
        <taxon>Fungi</taxon>
        <taxon>Dikarya</taxon>
        <taxon>Ascomycota</taxon>
        <taxon>Pezizomycotina</taxon>
        <taxon>Dothideomycetes</taxon>
        <taxon>Dothideomycetes incertae sedis</taxon>
        <taxon>Botryosphaeriales</taxon>
        <taxon>Botryosphaeriaceae</taxon>
        <taxon>Lasiodiplodia</taxon>
    </lineage>
</organism>
<keyword evidence="3" id="KW-1185">Reference proteome</keyword>
<protein>
    <submittedName>
        <fullName evidence="2">Uncharacterized protein</fullName>
    </submittedName>
</protein>
<proteinExistence type="predicted"/>